<name>A0A0C9XFS6_9AGAR</name>
<dbReference type="SUPFAM" id="SSF57903">
    <property type="entry name" value="FYVE/PHD zinc finger"/>
    <property type="match status" value="1"/>
</dbReference>
<dbReference type="EMBL" id="KN838625">
    <property type="protein sequence ID" value="KIK00459.1"/>
    <property type="molecule type" value="Genomic_DNA"/>
</dbReference>
<evidence type="ECO:0008006" key="4">
    <source>
        <dbReference type="Google" id="ProtNLM"/>
    </source>
</evidence>
<dbReference type="InterPro" id="IPR013083">
    <property type="entry name" value="Znf_RING/FYVE/PHD"/>
</dbReference>
<dbReference type="InterPro" id="IPR011011">
    <property type="entry name" value="Znf_FYVE_PHD"/>
</dbReference>
<evidence type="ECO:0000313" key="3">
    <source>
        <dbReference type="Proteomes" id="UP000054477"/>
    </source>
</evidence>
<feature type="region of interest" description="Disordered" evidence="1">
    <location>
        <begin position="260"/>
        <end position="288"/>
    </location>
</feature>
<accession>A0A0C9XFS6</accession>
<dbReference type="Gene3D" id="3.30.40.10">
    <property type="entry name" value="Zinc/RING finger domain, C3HC4 (zinc finger)"/>
    <property type="match status" value="1"/>
</dbReference>
<dbReference type="OrthoDB" id="2624269at2759"/>
<dbReference type="Proteomes" id="UP000054477">
    <property type="component" value="Unassembled WGS sequence"/>
</dbReference>
<sequence>MVGQMVISTKISHGRNLKTRQIYVFTGLLGPMEETAAAYIASGDPETTQQDLQLRRGAQAPKVMDFSEAERSGFTRGFIEFYTARPNNTRNRQELQVAAEHLLKGCREHYRAGFTRISRISGAVPPGMADEFKKRALTLLDLLTSEEFISQAALLVRDFPKLGSWMEWWVHPVHASMLFESERKMDIELWQSLPSDNNAEEAMHWKLYKACGRDHEFLEGMYALFAFAVHYERLFEAASKGALTRYGQAERWKMVKKLYGTTKTTRSGNPNNTKRKKNDGRPPDTAKELLIPKSNKKQLNLKEAIRKKTPTPSLTAKEQKKLLSLPTPPPATISFPLDAPGYPWHQNSCWLDVSLQLLYIALWGAVDEFNKIQKGLPEHSGIHVVLSSLFQRYELDNGSKATSAVLRSQRDYLRKFLKRKKAIQSVMDFESLFTWFWHLIKLEDISQSYRPISAFETVFIEIHYCTGSSKIGGSHVEISHIPFRRRMHQIGKKDYDEFKGDFDQYFAHFISLDKTPSPATHCWRTTDTVPLCPGERTDICYLVASLPFILSFEVGDEKVALQIFEGETQKWDFPPTLLPVTDADADSHGLIYDLVGLALVNRWGNHFIARYASPDKSVIYTYDGNANEGFPIREDSASFRTHMLGRKIKLPNNYLVYQVLYRLRGGATAQDQFFRLQTAELSRRFGFQFSTKNLNTLFSVTYHDDKYTQLDNNKRTLEYVSQSAHGDMSDDALDIESEDENPLSKPNLPEQEISSSPPLSLPNSEFDLNCRCGIIGDGNILYQDAHGEAIQCNECREWSHIACQRDGRASDLAADTPFICDVCDLSHHLPVRAGERKSKRM</sequence>
<keyword evidence="3" id="KW-1185">Reference proteome</keyword>
<protein>
    <recommendedName>
        <fullName evidence="4">Zinc finger PHD-type domain-containing protein</fullName>
    </recommendedName>
</protein>
<evidence type="ECO:0000313" key="2">
    <source>
        <dbReference type="EMBL" id="KIK00459.1"/>
    </source>
</evidence>
<feature type="compositionally biased region" description="Polar residues" evidence="1">
    <location>
        <begin position="261"/>
        <end position="272"/>
    </location>
</feature>
<gene>
    <name evidence="2" type="ORF">K443DRAFT_122818</name>
</gene>
<reference evidence="3" key="2">
    <citation type="submission" date="2015-01" db="EMBL/GenBank/DDBJ databases">
        <title>Evolutionary Origins and Diversification of the Mycorrhizal Mutualists.</title>
        <authorList>
            <consortium name="DOE Joint Genome Institute"/>
            <consortium name="Mycorrhizal Genomics Consortium"/>
            <person name="Kohler A."/>
            <person name="Kuo A."/>
            <person name="Nagy L.G."/>
            <person name="Floudas D."/>
            <person name="Copeland A."/>
            <person name="Barry K.W."/>
            <person name="Cichocki N."/>
            <person name="Veneault-Fourrey C."/>
            <person name="LaButti K."/>
            <person name="Lindquist E.A."/>
            <person name="Lipzen A."/>
            <person name="Lundell T."/>
            <person name="Morin E."/>
            <person name="Murat C."/>
            <person name="Riley R."/>
            <person name="Ohm R."/>
            <person name="Sun H."/>
            <person name="Tunlid A."/>
            <person name="Henrissat B."/>
            <person name="Grigoriev I.V."/>
            <person name="Hibbett D.S."/>
            <person name="Martin F."/>
        </authorList>
    </citation>
    <scope>NUCLEOTIDE SEQUENCE [LARGE SCALE GENOMIC DNA]</scope>
    <source>
        <strain evidence="3">LaAM-08-1</strain>
    </source>
</reference>
<evidence type="ECO:0000256" key="1">
    <source>
        <dbReference type="SAM" id="MobiDB-lite"/>
    </source>
</evidence>
<proteinExistence type="predicted"/>
<dbReference type="HOGENOM" id="CLU_338326_0_0_1"/>
<dbReference type="AlphaFoldDB" id="A0A0C9XFS6"/>
<feature type="compositionally biased region" description="Low complexity" evidence="1">
    <location>
        <begin position="748"/>
        <end position="759"/>
    </location>
</feature>
<organism evidence="2 3">
    <name type="scientific">Laccaria amethystina LaAM-08-1</name>
    <dbReference type="NCBI Taxonomy" id="1095629"/>
    <lineage>
        <taxon>Eukaryota</taxon>
        <taxon>Fungi</taxon>
        <taxon>Dikarya</taxon>
        <taxon>Basidiomycota</taxon>
        <taxon>Agaricomycotina</taxon>
        <taxon>Agaricomycetes</taxon>
        <taxon>Agaricomycetidae</taxon>
        <taxon>Agaricales</taxon>
        <taxon>Agaricineae</taxon>
        <taxon>Hydnangiaceae</taxon>
        <taxon>Laccaria</taxon>
    </lineage>
</organism>
<feature type="region of interest" description="Disordered" evidence="1">
    <location>
        <begin position="736"/>
        <end position="759"/>
    </location>
</feature>
<reference evidence="2 3" key="1">
    <citation type="submission" date="2014-04" db="EMBL/GenBank/DDBJ databases">
        <authorList>
            <consortium name="DOE Joint Genome Institute"/>
            <person name="Kuo A."/>
            <person name="Kohler A."/>
            <person name="Nagy L.G."/>
            <person name="Floudas D."/>
            <person name="Copeland A."/>
            <person name="Barry K.W."/>
            <person name="Cichocki N."/>
            <person name="Veneault-Fourrey C."/>
            <person name="LaButti K."/>
            <person name="Lindquist E.A."/>
            <person name="Lipzen A."/>
            <person name="Lundell T."/>
            <person name="Morin E."/>
            <person name="Murat C."/>
            <person name="Sun H."/>
            <person name="Tunlid A."/>
            <person name="Henrissat B."/>
            <person name="Grigoriev I.V."/>
            <person name="Hibbett D.S."/>
            <person name="Martin F."/>
            <person name="Nordberg H.P."/>
            <person name="Cantor M.N."/>
            <person name="Hua S.X."/>
        </authorList>
    </citation>
    <scope>NUCLEOTIDE SEQUENCE [LARGE SCALE GENOMIC DNA]</scope>
    <source>
        <strain evidence="2 3">LaAM-08-1</strain>
    </source>
</reference>